<keyword evidence="1" id="KW-0812">Transmembrane</keyword>
<dbReference type="EMBL" id="JPWJ01000001">
    <property type="protein sequence ID" value="RCK53158.1"/>
    <property type="molecule type" value="Genomic_DNA"/>
</dbReference>
<accession>A0A367XHP2</accession>
<evidence type="ECO:0000313" key="2">
    <source>
        <dbReference type="EMBL" id="RCK53158.1"/>
    </source>
</evidence>
<proteinExistence type="predicted"/>
<name>A0A367XHP2_9PROT</name>
<evidence type="ECO:0000256" key="1">
    <source>
        <dbReference type="SAM" id="Phobius"/>
    </source>
</evidence>
<comment type="caution">
    <text evidence="2">The sequence shown here is derived from an EMBL/GenBank/DDBJ whole genome shotgun (WGS) entry which is preliminary data.</text>
</comment>
<dbReference type="AlphaFoldDB" id="A0A367XHP2"/>
<gene>
    <name evidence="2" type="ORF">TH44_02855</name>
</gene>
<organism evidence="2 3">
    <name type="scientific">Thalassospira xiamenensis</name>
    <dbReference type="NCBI Taxonomy" id="220697"/>
    <lineage>
        <taxon>Bacteria</taxon>
        <taxon>Pseudomonadati</taxon>
        <taxon>Pseudomonadota</taxon>
        <taxon>Alphaproteobacteria</taxon>
        <taxon>Rhodospirillales</taxon>
        <taxon>Thalassospiraceae</taxon>
        <taxon>Thalassospira</taxon>
    </lineage>
</organism>
<sequence>MNGETDKPYMGTANLASGIVEVESFFAGLKMVFGLVAIGIWAFTAFYFLEPDDPQDQWDAHYRLQGISKWEQQVYFLGYFGYGYLWGEHPVWGRGYFEACVKEQSYGCSAETTPLEFVLLQIEDEPDDYIRMLMFFAFWFCLAFGYFLMRKPTPVRFNRNLGAIYTWYDGKLWIHSGERFHYDYKPGSDLLSGKAFNGPMRIKLHSSTHPKRKKTFKLGTYPYPCEAYGDYLGRDLQAFMRGAGNRTEKYSPKTLRYPWWHRSLLGKKKLPGDIDERAADWVMMHADE</sequence>
<dbReference type="Proteomes" id="UP000252266">
    <property type="component" value="Unassembled WGS sequence"/>
</dbReference>
<dbReference type="RefSeq" id="WP_062961139.1">
    <property type="nucleotide sequence ID" value="NZ_JALLPZ010000002.1"/>
</dbReference>
<keyword evidence="1" id="KW-0472">Membrane</keyword>
<feature type="transmembrane region" description="Helical" evidence="1">
    <location>
        <begin position="31"/>
        <end position="49"/>
    </location>
</feature>
<keyword evidence="1" id="KW-1133">Transmembrane helix</keyword>
<feature type="transmembrane region" description="Helical" evidence="1">
    <location>
        <begin position="129"/>
        <end position="149"/>
    </location>
</feature>
<evidence type="ECO:0000313" key="3">
    <source>
        <dbReference type="Proteomes" id="UP000252266"/>
    </source>
</evidence>
<protein>
    <submittedName>
        <fullName evidence="2">Uncharacterized protein</fullName>
    </submittedName>
</protein>
<reference evidence="2 3" key="1">
    <citation type="submission" date="2014-07" db="EMBL/GenBank/DDBJ databases">
        <title>Draft genome sequence of Thalassospira xiamenensis IB13.</title>
        <authorList>
            <person name="Lai Q."/>
            <person name="Shao Z."/>
        </authorList>
    </citation>
    <scope>NUCLEOTIDE SEQUENCE [LARGE SCALE GENOMIC DNA]</scope>
    <source>
        <strain evidence="2 3">IB13</strain>
    </source>
</reference>